<dbReference type="HAMAP" id="MF_00004">
    <property type="entry name" value="Aden_phosphoribosyltr"/>
    <property type="match status" value="1"/>
</dbReference>
<evidence type="ECO:0000256" key="5">
    <source>
        <dbReference type="ARBA" id="ARBA00008391"/>
    </source>
</evidence>
<dbReference type="EMBL" id="CP073100">
    <property type="protein sequence ID" value="QUE53276.1"/>
    <property type="molecule type" value="Genomic_DNA"/>
</dbReference>
<dbReference type="Pfam" id="PF00156">
    <property type="entry name" value="Pribosyltran"/>
    <property type="match status" value="1"/>
</dbReference>
<dbReference type="InterPro" id="IPR050054">
    <property type="entry name" value="UPRTase/APRTase"/>
</dbReference>
<keyword evidence="9 11" id="KW-0808">Transferase</keyword>
<reference evidence="13" key="1">
    <citation type="submission" date="2021-04" db="EMBL/GenBank/DDBJ databases">
        <title>Luteolibacter sp. 32A isolated from the skin of an Anderson's salamander (Ambystoma andersonii).</title>
        <authorList>
            <person name="Spergser J."/>
            <person name="Busse H.-J."/>
        </authorList>
    </citation>
    <scope>NUCLEOTIDE SEQUENCE</scope>
    <source>
        <strain evidence="13">32A</strain>
    </source>
</reference>
<evidence type="ECO:0000256" key="6">
    <source>
        <dbReference type="ARBA" id="ARBA00011893"/>
    </source>
</evidence>
<dbReference type="Proteomes" id="UP000676169">
    <property type="component" value="Chromosome"/>
</dbReference>
<organism evidence="13 14">
    <name type="scientific">Luteolibacter ambystomatis</name>
    <dbReference type="NCBI Taxonomy" id="2824561"/>
    <lineage>
        <taxon>Bacteria</taxon>
        <taxon>Pseudomonadati</taxon>
        <taxon>Verrucomicrobiota</taxon>
        <taxon>Verrucomicrobiia</taxon>
        <taxon>Verrucomicrobiales</taxon>
        <taxon>Verrucomicrobiaceae</taxon>
        <taxon>Luteolibacter</taxon>
    </lineage>
</organism>
<dbReference type="CDD" id="cd06223">
    <property type="entry name" value="PRTases_typeI"/>
    <property type="match status" value="1"/>
</dbReference>
<evidence type="ECO:0000256" key="7">
    <source>
        <dbReference type="ARBA" id="ARBA00022490"/>
    </source>
</evidence>
<evidence type="ECO:0000256" key="9">
    <source>
        <dbReference type="ARBA" id="ARBA00022679"/>
    </source>
</evidence>
<evidence type="ECO:0000256" key="10">
    <source>
        <dbReference type="ARBA" id="ARBA00022726"/>
    </source>
</evidence>
<evidence type="ECO:0000259" key="12">
    <source>
        <dbReference type="Pfam" id="PF00156"/>
    </source>
</evidence>
<evidence type="ECO:0000256" key="1">
    <source>
        <dbReference type="ARBA" id="ARBA00000868"/>
    </source>
</evidence>
<dbReference type="PANTHER" id="PTHR32315:SF3">
    <property type="entry name" value="ADENINE PHOSPHORIBOSYLTRANSFERASE"/>
    <property type="match status" value="1"/>
</dbReference>
<proteinExistence type="inferred from homology"/>
<feature type="domain" description="Phosphoribosyltransferase" evidence="12">
    <location>
        <begin position="49"/>
        <end position="149"/>
    </location>
</feature>
<comment type="subunit">
    <text evidence="11">Homodimer.</text>
</comment>
<dbReference type="GO" id="GO:0044209">
    <property type="term" value="P:AMP salvage"/>
    <property type="evidence" value="ECO:0007669"/>
    <property type="project" value="UniProtKB-UniRule"/>
</dbReference>
<accession>A0A975PHI3</accession>
<comment type="pathway">
    <text evidence="4 11">Purine metabolism; AMP biosynthesis via salvage pathway; AMP from adenine: step 1/1.</text>
</comment>
<dbReference type="Gene3D" id="3.40.50.2020">
    <property type="match status" value="1"/>
</dbReference>
<gene>
    <name evidence="11" type="primary">apt</name>
    <name evidence="13" type="ORF">KBB96_04665</name>
</gene>
<dbReference type="RefSeq" id="WP_211634618.1">
    <property type="nucleotide sequence ID" value="NZ_CP073100.1"/>
</dbReference>
<dbReference type="NCBIfam" id="TIGR01090">
    <property type="entry name" value="apt"/>
    <property type="match status" value="1"/>
</dbReference>
<evidence type="ECO:0000313" key="14">
    <source>
        <dbReference type="Proteomes" id="UP000676169"/>
    </source>
</evidence>
<comment type="function">
    <text evidence="2 11">Catalyzes a salvage reaction resulting in the formation of AMP, that is energically less costly than de novo synthesis.</text>
</comment>
<dbReference type="GO" id="GO:0002055">
    <property type="term" value="F:adenine binding"/>
    <property type="evidence" value="ECO:0007669"/>
    <property type="project" value="TreeGrafter"/>
</dbReference>
<dbReference type="EC" id="2.4.2.7" evidence="6 11"/>
<dbReference type="NCBIfam" id="NF002634">
    <property type="entry name" value="PRK02304.1-3"/>
    <property type="match status" value="1"/>
</dbReference>
<sequence>MPSPDALRAAVRDVVDFPKPGIVFKDITPILANGPLFRDAITLLCNPAADQRIDKIVGIDARGFIFAAAVADRLGVGFVPIRKKGKLPWKTRQTSYSLEYGESVVELHEDAVIPGERVMLVDDLLATGGTAAAALQLLTELGAEIVSVSFLIELSFLHGRDKLGSHPIRSILSY</sequence>
<comment type="subcellular location">
    <subcellularLocation>
        <location evidence="3 11">Cytoplasm</location>
    </subcellularLocation>
</comment>
<keyword evidence="7 11" id="KW-0963">Cytoplasm</keyword>
<dbReference type="InterPro" id="IPR029057">
    <property type="entry name" value="PRTase-like"/>
</dbReference>
<comment type="similarity">
    <text evidence="5 11">Belongs to the purine/pyrimidine phosphoribosyltransferase family.</text>
</comment>
<dbReference type="SUPFAM" id="SSF53271">
    <property type="entry name" value="PRTase-like"/>
    <property type="match status" value="1"/>
</dbReference>
<keyword evidence="14" id="KW-1185">Reference proteome</keyword>
<dbReference type="KEGG" id="lamb:KBB96_04665"/>
<comment type="catalytic activity">
    <reaction evidence="1 11">
        <text>AMP + diphosphate = 5-phospho-alpha-D-ribose 1-diphosphate + adenine</text>
        <dbReference type="Rhea" id="RHEA:16609"/>
        <dbReference type="ChEBI" id="CHEBI:16708"/>
        <dbReference type="ChEBI" id="CHEBI:33019"/>
        <dbReference type="ChEBI" id="CHEBI:58017"/>
        <dbReference type="ChEBI" id="CHEBI:456215"/>
        <dbReference type="EC" id="2.4.2.7"/>
    </reaction>
</comment>
<protein>
    <recommendedName>
        <fullName evidence="6 11">Adenine phosphoribosyltransferase</fullName>
        <shortName evidence="11">APRT</shortName>
        <ecNumber evidence="6 11">2.4.2.7</ecNumber>
    </recommendedName>
</protein>
<evidence type="ECO:0000256" key="3">
    <source>
        <dbReference type="ARBA" id="ARBA00004496"/>
    </source>
</evidence>
<keyword evidence="10 11" id="KW-0660">Purine salvage</keyword>
<dbReference type="GO" id="GO:0005737">
    <property type="term" value="C:cytoplasm"/>
    <property type="evidence" value="ECO:0007669"/>
    <property type="project" value="UniProtKB-SubCell"/>
</dbReference>
<dbReference type="AlphaFoldDB" id="A0A975PHI3"/>
<keyword evidence="8 11" id="KW-0328">Glycosyltransferase</keyword>
<evidence type="ECO:0000256" key="8">
    <source>
        <dbReference type="ARBA" id="ARBA00022676"/>
    </source>
</evidence>
<dbReference type="GO" id="GO:0006166">
    <property type="term" value="P:purine ribonucleoside salvage"/>
    <property type="evidence" value="ECO:0007669"/>
    <property type="project" value="UniProtKB-UniRule"/>
</dbReference>
<name>A0A975PHI3_9BACT</name>
<dbReference type="FunFam" id="3.40.50.2020:FF:000021">
    <property type="entry name" value="Adenine phosphoribosyltransferase"/>
    <property type="match status" value="1"/>
</dbReference>
<dbReference type="PANTHER" id="PTHR32315">
    <property type="entry name" value="ADENINE PHOSPHORIBOSYLTRANSFERASE"/>
    <property type="match status" value="1"/>
</dbReference>
<dbReference type="InterPro" id="IPR005764">
    <property type="entry name" value="Ade_phspho_trans"/>
</dbReference>
<evidence type="ECO:0000256" key="2">
    <source>
        <dbReference type="ARBA" id="ARBA00003968"/>
    </source>
</evidence>
<dbReference type="NCBIfam" id="NF002636">
    <property type="entry name" value="PRK02304.1-5"/>
    <property type="match status" value="1"/>
</dbReference>
<evidence type="ECO:0000256" key="4">
    <source>
        <dbReference type="ARBA" id="ARBA00004659"/>
    </source>
</evidence>
<dbReference type="GO" id="GO:0003999">
    <property type="term" value="F:adenine phosphoribosyltransferase activity"/>
    <property type="evidence" value="ECO:0007669"/>
    <property type="project" value="UniProtKB-UniRule"/>
</dbReference>
<dbReference type="GO" id="GO:0006168">
    <property type="term" value="P:adenine salvage"/>
    <property type="evidence" value="ECO:0007669"/>
    <property type="project" value="InterPro"/>
</dbReference>
<evidence type="ECO:0000313" key="13">
    <source>
        <dbReference type="EMBL" id="QUE53276.1"/>
    </source>
</evidence>
<dbReference type="GO" id="GO:0016208">
    <property type="term" value="F:AMP binding"/>
    <property type="evidence" value="ECO:0007669"/>
    <property type="project" value="TreeGrafter"/>
</dbReference>
<dbReference type="InterPro" id="IPR000836">
    <property type="entry name" value="PRTase_dom"/>
</dbReference>
<evidence type="ECO:0000256" key="11">
    <source>
        <dbReference type="HAMAP-Rule" id="MF_00004"/>
    </source>
</evidence>